<gene>
    <name evidence="1" type="ORF">LTRI10_LOCUS40771</name>
</gene>
<keyword evidence="2" id="KW-1185">Reference proteome</keyword>
<evidence type="ECO:0000313" key="1">
    <source>
        <dbReference type="EMBL" id="CAL1400658.1"/>
    </source>
</evidence>
<evidence type="ECO:0000313" key="2">
    <source>
        <dbReference type="Proteomes" id="UP001497516"/>
    </source>
</evidence>
<dbReference type="AlphaFoldDB" id="A0AAV2FST6"/>
<accession>A0AAV2FST6</accession>
<name>A0AAV2FST6_9ROSI</name>
<protein>
    <recommendedName>
        <fullName evidence="3">Secreted protein</fullName>
    </recommendedName>
</protein>
<proteinExistence type="predicted"/>
<reference evidence="1 2" key="1">
    <citation type="submission" date="2024-04" db="EMBL/GenBank/DDBJ databases">
        <authorList>
            <person name="Fracassetti M."/>
        </authorList>
    </citation>
    <scope>NUCLEOTIDE SEQUENCE [LARGE SCALE GENOMIC DNA]</scope>
</reference>
<organism evidence="1 2">
    <name type="scientific">Linum trigynum</name>
    <dbReference type="NCBI Taxonomy" id="586398"/>
    <lineage>
        <taxon>Eukaryota</taxon>
        <taxon>Viridiplantae</taxon>
        <taxon>Streptophyta</taxon>
        <taxon>Embryophyta</taxon>
        <taxon>Tracheophyta</taxon>
        <taxon>Spermatophyta</taxon>
        <taxon>Magnoliopsida</taxon>
        <taxon>eudicotyledons</taxon>
        <taxon>Gunneridae</taxon>
        <taxon>Pentapetalae</taxon>
        <taxon>rosids</taxon>
        <taxon>fabids</taxon>
        <taxon>Malpighiales</taxon>
        <taxon>Linaceae</taxon>
        <taxon>Linum</taxon>
    </lineage>
</organism>
<sequence>MARPCGHPLLPVFALTKCGTANPATCTAVSILCSARVCSRQNSHGQAITSHGRVNIRAARVTSFVTCLAPDLMFKIIRSCFNFRMGLFAWGRCYLLGF</sequence>
<evidence type="ECO:0008006" key="3">
    <source>
        <dbReference type="Google" id="ProtNLM"/>
    </source>
</evidence>
<dbReference type="EMBL" id="OZ034820">
    <property type="protein sequence ID" value="CAL1400658.1"/>
    <property type="molecule type" value="Genomic_DNA"/>
</dbReference>
<dbReference type="Proteomes" id="UP001497516">
    <property type="component" value="Chromosome 7"/>
</dbReference>